<feature type="region of interest" description="Disordered" evidence="1">
    <location>
        <begin position="229"/>
        <end position="249"/>
    </location>
</feature>
<evidence type="ECO:0000313" key="2">
    <source>
        <dbReference type="Proteomes" id="UP000886700"/>
    </source>
</evidence>
<dbReference type="GeneID" id="121143345"/>
<organism evidence="2 3">
    <name type="scientific">Mesocricetus auratus</name>
    <name type="common">Golden hamster</name>
    <dbReference type="NCBI Taxonomy" id="10036"/>
    <lineage>
        <taxon>Eukaryota</taxon>
        <taxon>Metazoa</taxon>
        <taxon>Chordata</taxon>
        <taxon>Craniata</taxon>
        <taxon>Vertebrata</taxon>
        <taxon>Euteleostomi</taxon>
        <taxon>Mammalia</taxon>
        <taxon>Eutheria</taxon>
        <taxon>Euarchontoglires</taxon>
        <taxon>Glires</taxon>
        <taxon>Rodentia</taxon>
        <taxon>Myomorpha</taxon>
        <taxon>Muroidea</taxon>
        <taxon>Cricetidae</taxon>
        <taxon>Cricetinae</taxon>
        <taxon>Mesocricetus</taxon>
    </lineage>
</organism>
<gene>
    <name evidence="3" type="primary">LOC121143345</name>
</gene>
<reference evidence="3" key="1">
    <citation type="submission" date="2025-08" db="UniProtKB">
        <authorList>
            <consortium name="RefSeq"/>
        </authorList>
    </citation>
    <scope>IDENTIFICATION</scope>
    <source>
        <tissue evidence="3">Liver</tissue>
    </source>
</reference>
<keyword evidence="2" id="KW-1185">Reference proteome</keyword>
<feature type="compositionally biased region" description="Polar residues" evidence="1">
    <location>
        <begin position="98"/>
        <end position="119"/>
    </location>
</feature>
<name>A0ABM2Y8J7_MESAU</name>
<feature type="region of interest" description="Disordered" evidence="1">
    <location>
        <begin position="95"/>
        <end position="170"/>
    </location>
</feature>
<sequence>MKEYKRKRTGRPAVKCFIRTRQGHRTHELKADSATCRSTSQQYHSAFPQAALIEPSGLHNKTKNRTSQRCYARRNANRNRRTSFKHSCAPELGGRACTGSNYPRQSSWPSRCSSLSGNENCEEKKKRLRTRGVRCGQTYSDPGPADFRSSTAGARGARMDTGDGSGMALDERVRHPPAQQGRRAWLEPRAGMEDTWSASAPLPSGPHYPLGSLAVHAGWPVADRTVHKREQTRDNGNHGHQWRPSISSF</sequence>
<proteinExistence type="predicted"/>
<evidence type="ECO:0000313" key="3">
    <source>
        <dbReference type="RefSeq" id="XP_040611137.1"/>
    </source>
</evidence>
<accession>A0ABM2Y8J7</accession>
<protein>
    <submittedName>
        <fullName evidence="3">Uncharacterized protein LOC121143345</fullName>
    </submittedName>
</protein>
<dbReference type="Proteomes" id="UP000886700">
    <property type="component" value="Unplaced"/>
</dbReference>
<dbReference type="RefSeq" id="XP_040611137.1">
    <property type="nucleotide sequence ID" value="XM_040755203.1"/>
</dbReference>
<evidence type="ECO:0000256" key="1">
    <source>
        <dbReference type="SAM" id="MobiDB-lite"/>
    </source>
</evidence>